<dbReference type="EMBL" id="AEPD01000052">
    <property type="protein sequence ID" value="EFU29189.1"/>
    <property type="molecule type" value="Genomic_DNA"/>
</dbReference>
<reference evidence="8 9" key="1">
    <citation type="submission" date="2010-10" db="EMBL/GenBank/DDBJ databases">
        <authorList>
            <person name="Muzny D."/>
            <person name="Qin X."/>
            <person name="Deng J."/>
            <person name="Jiang H."/>
            <person name="Liu Y."/>
            <person name="Qu J."/>
            <person name="Song X.-Z."/>
            <person name="Zhang L."/>
            <person name="Thornton R."/>
            <person name="Coyle M."/>
            <person name="Francisco L."/>
            <person name="Jackson L."/>
            <person name="Javaid M."/>
            <person name="Korchina V."/>
            <person name="Kovar C."/>
            <person name="Mata R."/>
            <person name="Mathew T."/>
            <person name="Ngo R."/>
            <person name="Nguyen L."/>
            <person name="Nguyen N."/>
            <person name="Okwuonu G."/>
            <person name="Ongeri F."/>
            <person name="Pham C."/>
            <person name="Simmons D."/>
            <person name="Wilczek-Boney K."/>
            <person name="Hale W."/>
            <person name="Jakkamsetti A."/>
            <person name="Pham P."/>
            <person name="Ruth R."/>
            <person name="San Lucas F."/>
            <person name="Warren J."/>
            <person name="Zhang J."/>
            <person name="Zhao Z."/>
            <person name="Zhou C."/>
            <person name="Zhu D."/>
            <person name="Lee S."/>
            <person name="Bess C."/>
            <person name="Blankenburg K."/>
            <person name="Forbes L."/>
            <person name="Fu Q."/>
            <person name="Gubbala S."/>
            <person name="Hirani K."/>
            <person name="Jayaseelan J.C."/>
            <person name="Lara F."/>
            <person name="Munidasa M."/>
            <person name="Palculict T."/>
            <person name="Patil S."/>
            <person name="Pu L.-L."/>
            <person name="Saada N."/>
            <person name="Tang L."/>
            <person name="Weissenberger G."/>
            <person name="Zhu Y."/>
            <person name="Hemphill L."/>
            <person name="Shang Y."/>
            <person name="Youmans B."/>
            <person name="Ayvaz T."/>
            <person name="Ross M."/>
            <person name="Santibanez J."/>
            <person name="Aqrawi P."/>
            <person name="Gross S."/>
            <person name="Joshi V."/>
            <person name="Fowler G."/>
            <person name="Nazareth L."/>
            <person name="Reid J."/>
            <person name="Worley K."/>
            <person name="Petrosino J."/>
            <person name="Highlander S."/>
            <person name="Gibbs R."/>
        </authorList>
    </citation>
    <scope>NUCLEOTIDE SEQUENCE [LARGE SCALE GENOMIC DNA]</scope>
    <source>
        <strain evidence="8 9">ATCC 33574</strain>
    </source>
</reference>
<evidence type="ECO:0000313" key="9">
    <source>
        <dbReference type="Proteomes" id="UP000003112"/>
    </source>
</evidence>
<keyword evidence="6" id="KW-1133">Transmembrane helix</keyword>
<dbReference type="STRING" id="873513.HMPREF6485_2820"/>
<dbReference type="GO" id="GO:0006508">
    <property type="term" value="P:proteolysis"/>
    <property type="evidence" value="ECO:0007669"/>
    <property type="project" value="UniProtKB-KW"/>
</dbReference>
<evidence type="ECO:0000256" key="5">
    <source>
        <dbReference type="PROSITE-ProRule" id="PRU01240"/>
    </source>
</evidence>
<keyword evidence="2 5" id="KW-0645">Protease</keyword>
<dbReference type="PIRSF" id="PIRSF037903">
    <property type="entry name" value="Subtilisin_rel_GFO_2223"/>
    <property type="match status" value="1"/>
</dbReference>
<organism evidence="8 9">
    <name type="scientific">Segatella buccae ATCC 33574</name>
    <dbReference type="NCBI Taxonomy" id="873513"/>
    <lineage>
        <taxon>Bacteria</taxon>
        <taxon>Pseudomonadati</taxon>
        <taxon>Bacteroidota</taxon>
        <taxon>Bacteroidia</taxon>
        <taxon>Bacteroidales</taxon>
        <taxon>Prevotellaceae</taxon>
        <taxon>Segatella</taxon>
    </lineage>
</organism>
<dbReference type="EC" id="3.4.21.-" evidence="8"/>
<evidence type="ECO:0000313" key="8">
    <source>
        <dbReference type="EMBL" id="EFU29189.1"/>
    </source>
</evidence>
<dbReference type="PROSITE" id="PS51892">
    <property type="entry name" value="SUBTILASE"/>
    <property type="match status" value="1"/>
</dbReference>
<dbReference type="eggNOG" id="COG1404">
    <property type="taxonomic scope" value="Bacteria"/>
</dbReference>
<dbReference type="PRINTS" id="PR00723">
    <property type="entry name" value="SUBTILISIN"/>
</dbReference>
<dbReference type="Proteomes" id="UP000003112">
    <property type="component" value="Unassembled WGS sequence"/>
</dbReference>
<feature type="active site" description="Charge relay system" evidence="5">
    <location>
        <position position="428"/>
    </location>
</feature>
<dbReference type="InterPro" id="IPR023828">
    <property type="entry name" value="Peptidase_S8_Ser-AS"/>
</dbReference>
<evidence type="ECO:0000259" key="7">
    <source>
        <dbReference type="Pfam" id="PF00082"/>
    </source>
</evidence>
<gene>
    <name evidence="8" type="ORF">HMPREF6485_2820</name>
</gene>
<keyword evidence="6" id="KW-0812">Transmembrane</keyword>
<name>E6KB33_9BACT</name>
<dbReference type="SUPFAM" id="SSF52743">
    <property type="entry name" value="Subtilisin-like"/>
    <property type="match status" value="1"/>
</dbReference>
<evidence type="ECO:0000256" key="2">
    <source>
        <dbReference type="ARBA" id="ARBA00022670"/>
    </source>
</evidence>
<dbReference type="HOGENOM" id="CLU_026626_0_0_10"/>
<dbReference type="Pfam" id="PF00082">
    <property type="entry name" value="Peptidase_S8"/>
    <property type="match status" value="1"/>
</dbReference>
<dbReference type="PROSITE" id="PS00138">
    <property type="entry name" value="SUBTILASE_SER"/>
    <property type="match status" value="1"/>
</dbReference>
<evidence type="ECO:0000256" key="1">
    <source>
        <dbReference type="ARBA" id="ARBA00011073"/>
    </source>
</evidence>
<dbReference type="PANTHER" id="PTHR43806">
    <property type="entry name" value="PEPTIDASE S8"/>
    <property type="match status" value="1"/>
</dbReference>
<dbReference type="InterPro" id="IPR000209">
    <property type="entry name" value="Peptidase_S8/S53_dom"/>
</dbReference>
<dbReference type="Gene3D" id="3.40.50.200">
    <property type="entry name" value="Peptidase S8/S53 domain"/>
    <property type="match status" value="1"/>
</dbReference>
<feature type="transmembrane region" description="Helical" evidence="6">
    <location>
        <begin position="21"/>
        <end position="40"/>
    </location>
</feature>
<sequence length="492" mass="53942">MLQRIVVSLQEVKRTDMKRDIIGKIIVAVGLLLWAAALPARQADGAGKISYPGGRCRLYRVNLADKQGCPFSLARPEEFLSPRAVERRRWQRLVVDSTDLPVSPVYVQAVRERGLDVVGRSKWNNTLLVRVASEKQLARLKELPFVVRMTKVFTAPDSVDKRVRSSFHKEFNKWDSSTADEYGSTREQIDNLNGRRLHTAGFRGEGKMIAVLDGGFMNTDRIPALHEVKIAGCADFVVPRSGNMFQEMEHGTMVLSVLAARVPHYYIGTAPEATYVLVRCEDEQTESLAEEDYWAAAVEYADSLGADVINSSLGYHGFDDRSTDHTYAQLDGEQSFISHTASMLAGKGIVLVNSAGNDGMGTWKKINCPADARDILTVGSISPNGVNAPFSAVGPTADGRVKPDVMAFGSPTSVITGRGSIINDIGTSFSAPLIAGMVACLWQALPDKTALEIEDLVRRSAHNYAHPDNVYGYGLPDFWSAYVNGRGEKTKK</sequence>
<dbReference type="PANTHER" id="PTHR43806:SF67">
    <property type="entry name" value="EGF-LIKE DOMAIN-CONTAINING PROTEIN"/>
    <property type="match status" value="1"/>
</dbReference>
<keyword evidence="6" id="KW-0472">Membrane</keyword>
<feature type="domain" description="Peptidase S8/S53" evidence="7">
    <location>
        <begin position="205"/>
        <end position="474"/>
    </location>
</feature>
<dbReference type="InterPro" id="IPR015500">
    <property type="entry name" value="Peptidase_S8_subtilisin-rel"/>
</dbReference>
<dbReference type="GO" id="GO:0004252">
    <property type="term" value="F:serine-type endopeptidase activity"/>
    <property type="evidence" value="ECO:0007669"/>
    <property type="project" value="UniProtKB-UniRule"/>
</dbReference>
<evidence type="ECO:0000256" key="4">
    <source>
        <dbReference type="ARBA" id="ARBA00022825"/>
    </source>
</evidence>
<comment type="similarity">
    <text evidence="1 5">Belongs to the peptidase S8 family.</text>
</comment>
<evidence type="ECO:0000256" key="3">
    <source>
        <dbReference type="ARBA" id="ARBA00022801"/>
    </source>
</evidence>
<keyword evidence="9" id="KW-1185">Reference proteome</keyword>
<proteinExistence type="inferred from homology"/>
<feature type="active site" description="Charge relay system" evidence="5">
    <location>
        <position position="213"/>
    </location>
</feature>
<accession>E6KB33</accession>
<dbReference type="AlphaFoldDB" id="E6KB33"/>
<dbReference type="InterPro" id="IPR050131">
    <property type="entry name" value="Peptidase_S8_subtilisin-like"/>
</dbReference>
<comment type="caution">
    <text evidence="8">The sequence shown here is derived from an EMBL/GenBank/DDBJ whole genome shotgun (WGS) entry which is preliminary data.</text>
</comment>
<feature type="active site" description="Charge relay system" evidence="5">
    <location>
        <position position="250"/>
    </location>
</feature>
<dbReference type="InterPro" id="IPR017317">
    <property type="entry name" value="Pept_S8_subtilisin_bacteroid-2"/>
</dbReference>
<evidence type="ECO:0000256" key="6">
    <source>
        <dbReference type="SAM" id="Phobius"/>
    </source>
</evidence>
<keyword evidence="3 5" id="KW-0378">Hydrolase</keyword>
<keyword evidence="4 5" id="KW-0720">Serine protease</keyword>
<dbReference type="InterPro" id="IPR036852">
    <property type="entry name" value="Peptidase_S8/S53_dom_sf"/>
</dbReference>
<protein>
    <submittedName>
        <fullName evidence="8">Peptidase, S8/S53 family</fullName>
        <ecNumber evidence="8">3.4.21.-</ecNumber>
    </submittedName>
</protein>